<feature type="compositionally biased region" description="Low complexity" evidence="1">
    <location>
        <begin position="148"/>
        <end position="157"/>
    </location>
</feature>
<dbReference type="GO" id="GO:0005886">
    <property type="term" value="C:plasma membrane"/>
    <property type="evidence" value="ECO:0007669"/>
    <property type="project" value="TreeGrafter"/>
</dbReference>
<reference evidence="3" key="1">
    <citation type="submission" date="2019-04" db="EMBL/GenBank/DDBJ databases">
        <title>Transcriptome of the abdominal nerve cord of crayfish Procambarus clarkii.</title>
        <authorList>
            <person name="Gonzalez-Barrios J.A."/>
            <person name="Calderon-Rosete G."/>
            <person name="Rodriguez-Sosa L."/>
            <person name="Lara-Lozano M."/>
            <person name="Pina-Leyva C."/>
        </authorList>
    </citation>
    <scope>NUCLEOTIDE SEQUENCE</scope>
    <source>
        <strain evidence="3">PC02122016</strain>
        <tissue evidence="3">Abdominal nerve cord</tissue>
    </source>
</reference>
<feature type="region of interest" description="Disordered" evidence="1">
    <location>
        <begin position="534"/>
        <end position="576"/>
    </location>
</feature>
<evidence type="ECO:0000259" key="2">
    <source>
        <dbReference type="Pfam" id="PF06911"/>
    </source>
</evidence>
<feature type="compositionally biased region" description="Acidic residues" evidence="1">
    <location>
        <begin position="549"/>
        <end position="560"/>
    </location>
</feature>
<feature type="region of interest" description="Disordered" evidence="1">
    <location>
        <begin position="132"/>
        <end position="168"/>
    </location>
</feature>
<dbReference type="Pfam" id="PF06911">
    <property type="entry name" value="Senescence"/>
    <property type="match status" value="1"/>
</dbReference>
<dbReference type="EMBL" id="MK850541">
    <property type="protein sequence ID" value="QGC85414.1"/>
    <property type="molecule type" value="mRNA"/>
</dbReference>
<dbReference type="PANTHER" id="PTHR21068">
    <property type="entry name" value="SPARTIN"/>
    <property type="match status" value="1"/>
</dbReference>
<dbReference type="GO" id="GO:0051301">
    <property type="term" value="P:cell division"/>
    <property type="evidence" value="ECO:0007669"/>
    <property type="project" value="TreeGrafter"/>
</dbReference>
<feature type="region of interest" description="Disordered" evidence="1">
    <location>
        <begin position="1"/>
        <end position="20"/>
    </location>
</feature>
<dbReference type="AlphaFoldDB" id="A0A5Q1L0G7"/>
<dbReference type="PANTHER" id="PTHR21068:SF43">
    <property type="entry name" value="SPARTIN"/>
    <property type="match status" value="1"/>
</dbReference>
<evidence type="ECO:0000313" key="3">
    <source>
        <dbReference type="EMBL" id="QGC85414.1"/>
    </source>
</evidence>
<name>A0A5Q1L0G7_PROCL</name>
<evidence type="ECO:0000256" key="1">
    <source>
        <dbReference type="SAM" id="MobiDB-lite"/>
    </source>
</evidence>
<organism evidence="3">
    <name type="scientific">Procambarus clarkii</name>
    <name type="common">Red swamp crayfish</name>
    <dbReference type="NCBI Taxonomy" id="6728"/>
    <lineage>
        <taxon>Eukaryota</taxon>
        <taxon>Metazoa</taxon>
        <taxon>Ecdysozoa</taxon>
        <taxon>Arthropoda</taxon>
        <taxon>Crustacea</taxon>
        <taxon>Multicrustacea</taxon>
        <taxon>Malacostraca</taxon>
        <taxon>Eumalacostraca</taxon>
        <taxon>Eucarida</taxon>
        <taxon>Decapoda</taxon>
        <taxon>Pleocyemata</taxon>
        <taxon>Astacidea</taxon>
        <taxon>Astacoidea</taxon>
        <taxon>Cambaridae</taxon>
        <taxon>Procambarus</taxon>
    </lineage>
</organism>
<feature type="non-terminal residue" evidence="3">
    <location>
        <position position="1"/>
    </location>
</feature>
<proteinExistence type="evidence at transcript level"/>
<dbReference type="InterPro" id="IPR045036">
    <property type="entry name" value="Spartin-like"/>
</dbReference>
<accession>A0A5Q1L0G7</accession>
<gene>
    <name evidence="3" type="primary">spart</name>
</gene>
<dbReference type="Gene3D" id="1.20.58.80">
    <property type="entry name" value="Phosphotransferase system, lactose/cellobiose-type IIA subunit"/>
    <property type="match status" value="1"/>
</dbReference>
<dbReference type="OrthoDB" id="20821at2759"/>
<feature type="domain" description="Senescence" evidence="2">
    <location>
        <begin position="331"/>
        <end position="524"/>
    </location>
</feature>
<dbReference type="GO" id="GO:0030514">
    <property type="term" value="P:negative regulation of BMP signaling pathway"/>
    <property type="evidence" value="ECO:0007669"/>
    <property type="project" value="TreeGrafter"/>
</dbReference>
<dbReference type="InterPro" id="IPR009686">
    <property type="entry name" value="Senescence/spartin_C"/>
</dbReference>
<sequence length="576" mass="61513">MSSGLPKPPAPGRPPPPANLTPAAVTLEEEFERSYKEAYKLIDHGIKLASRGLHTQAGIVLQKGLTMIDNALNIKVESFDCSAEKVQQYAEMQVKMRCTRKEVLNHFSDAQAAVSPSTVAVAPQVDDAPPSYDDYLKSVDSGGGSDRTAAAATEGAASSHLGGLHPRGQESDFEMVEAPPATPVMSPQQGEMIFQIENGVQIFFIYPDGRVTSPSYPSFLTVFTFPQPIGDGGAPSGARGFIQVGEWSYPLIPAQSPVLHSFYGAYMFPDVSSSVPGSSVGVIIPDTVDKETKELLEHILIQMTSYQEQEVPPGVDRLEQTKLIEKSTAERIASGAETLSKGVVWGAEKLGELISYGSESLKGYVQPVEQKTEIDPKWQTTAKVARDISGKAVKISGYLLNQVGKATMALGKRLAPHIQKQGTRAISHLTGKNEKQATSDVEGVLEVAAGAVRGASTIYMSLESAAAMLATSLTDNTVNVISHKYGEDAGHLADNTLYAVGQTAFAGHNIASLGVKGIAKRTAKATGKALIYEHEAKKQESEVSGQVEEASEAFETEEDPGPAPVRPVREKKKPPL</sequence>
<protein>
    <submittedName>
        <fullName evidence="3">Spartin-like protein</fullName>
    </submittedName>
</protein>
<feature type="compositionally biased region" description="Pro residues" evidence="1">
    <location>
        <begin position="1"/>
        <end position="19"/>
    </location>
</feature>